<dbReference type="NCBIfam" id="NF033558">
    <property type="entry name" value="transpos_IS1"/>
    <property type="match status" value="1"/>
</dbReference>
<dbReference type="KEGG" id="emp:EZMO1_4633"/>
<dbReference type="GO" id="GO:0006313">
    <property type="term" value="P:DNA transposition"/>
    <property type="evidence" value="ECO:0007669"/>
    <property type="project" value="InterPro"/>
</dbReference>
<comment type="similarity">
    <text evidence="2">Belongs to the transposase 27 family.</text>
</comment>
<evidence type="ECO:0000313" key="6">
    <source>
        <dbReference type="EMBL" id="AMO58540.1"/>
    </source>
</evidence>
<evidence type="ECO:0000313" key="7">
    <source>
        <dbReference type="Proteomes" id="UP000071065"/>
    </source>
</evidence>
<protein>
    <submittedName>
        <fullName evidence="6">IS1 family transposase</fullName>
    </submittedName>
</protein>
<evidence type="ECO:0000259" key="5">
    <source>
        <dbReference type="Pfam" id="PF12759"/>
    </source>
</evidence>
<dbReference type="GO" id="GO:0003677">
    <property type="term" value="F:DNA binding"/>
    <property type="evidence" value="ECO:0007669"/>
    <property type="project" value="InterPro"/>
</dbReference>
<gene>
    <name evidence="6" type="ORF">EZMO1_4633</name>
</gene>
<keyword evidence="4" id="KW-0233">DNA recombination</keyword>
<evidence type="ECO:0000256" key="4">
    <source>
        <dbReference type="ARBA" id="ARBA00023172"/>
    </source>
</evidence>
<evidence type="ECO:0000256" key="3">
    <source>
        <dbReference type="ARBA" id="ARBA00022578"/>
    </source>
</evidence>
<dbReference type="PANTHER" id="PTHR33293">
    <property type="entry name" value="INSERTION ELEMENT IS1 1 PROTEIN INSB-RELATED"/>
    <property type="match status" value="1"/>
</dbReference>
<dbReference type="Proteomes" id="UP000071065">
    <property type="component" value="Chromosome"/>
</dbReference>
<dbReference type="AlphaFoldDB" id="A0A142BIG4"/>
<dbReference type="STRING" id="570277.EZMO1_4633"/>
<feature type="domain" description="Insertion element IS1 protein InsA helix-turn-helix" evidence="5">
    <location>
        <begin position="60"/>
        <end position="94"/>
    </location>
</feature>
<proteinExistence type="inferred from homology"/>
<dbReference type="InterPro" id="IPR005063">
    <property type="entry name" value="Transposase_27"/>
</dbReference>
<name>A0A142BIG4_9GAMM</name>
<accession>A0A142BIG4</accession>
<organism evidence="6 7">
    <name type="scientific">Endozoicomonas montiporae CL-33</name>
    <dbReference type="NCBI Taxonomy" id="570277"/>
    <lineage>
        <taxon>Bacteria</taxon>
        <taxon>Pseudomonadati</taxon>
        <taxon>Pseudomonadota</taxon>
        <taxon>Gammaproteobacteria</taxon>
        <taxon>Oceanospirillales</taxon>
        <taxon>Endozoicomonadaceae</taxon>
        <taxon>Endozoicomonas</taxon>
    </lineage>
</organism>
<dbReference type="EMBL" id="CP013251">
    <property type="protein sequence ID" value="AMO58540.1"/>
    <property type="molecule type" value="Genomic_DNA"/>
</dbReference>
<reference evidence="6 7" key="1">
    <citation type="journal article" date="2016" name="Front. Microbiol.">
        <title>Genomic Insight into the Host-Endosymbiont Relationship of Endozoicomonas montiporae CL-33(T) with its Coral Host.</title>
        <authorList>
            <person name="Ding J.-Y."/>
            <person name="Shiu J.-H."/>
            <person name="Chen W.-M."/>
            <person name="Chiang Y.-R."/>
            <person name="Tang S.-L."/>
        </authorList>
    </citation>
    <scope>NUCLEOTIDE SEQUENCE [LARGE SCALE GENOMIC DNA]</scope>
    <source>
        <strain evidence="6 7">CL-33</strain>
    </source>
</reference>
<dbReference type="InterPro" id="IPR051354">
    <property type="entry name" value="Transposase_27_IS1"/>
</dbReference>
<evidence type="ECO:0000256" key="1">
    <source>
        <dbReference type="ARBA" id="ARBA00004091"/>
    </source>
</evidence>
<dbReference type="GO" id="GO:0004803">
    <property type="term" value="F:transposase activity"/>
    <property type="evidence" value="ECO:0007669"/>
    <property type="project" value="InterPro"/>
</dbReference>
<evidence type="ECO:0000256" key="2">
    <source>
        <dbReference type="ARBA" id="ARBA00008841"/>
    </source>
</evidence>
<dbReference type="PATRIC" id="fig|570277.3.peg.4959"/>
<dbReference type="PANTHER" id="PTHR33293:SF1">
    <property type="entry name" value="INSERTION ELEMENT IS1 1 PROTEIN INSB-RELATED"/>
    <property type="match status" value="1"/>
</dbReference>
<dbReference type="Pfam" id="PF03400">
    <property type="entry name" value="DDE_Tnp_IS1"/>
    <property type="match status" value="1"/>
</dbReference>
<sequence length="262" mass="30402">MTCLIEVKCPDCDLPFVCRHGKYRKGNQRYRRQNKLCDTRTFMLEYHYKACDRRACDRRTKKDMVKMAINSSGVRDTSRVLGVSKTTVIKTLKSKEPPSLVQVNPNIRTMNLDGSSTVRLEPACEVAELDEQWSYVGNKADQRWLWLAIDHDSGAVLAYVSGKRKDAVFRQLQTLLKPFGIKRFCSDDRGAYERNIDPETHEVGKRNTRKIERKNLDVRTWIKRLTRKSICFSKLEKMHDIVIGLLINSLEFGVDIYGEQHI</sequence>
<comment type="function">
    <text evidence="1">Absolutely required for transposition of IS1.</text>
</comment>
<dbReference type="InterPro" id="IPR024431">
    <property type="entry name" value="InsA_HTH_dom"/>
</dbReference>
<dbReference type="Pfam" id="PF12759">
    <property type="entry name" value="HTH_Tnp_IS1"/>
    <property type="match status" value="1"/>
</dbReference>
<keyword evidence="3" id="KW-0815">Transposition</keyword>